<comment type="subunit">
    <text evidence="2 12">Homodimer.</text>
</comment>
<evidence type="ECO:0000256" key="6">
    <source>
        <dbReference type="ARBA" id="ARBA00022723"/>
    </source>
</evidence>
<evidence type="ECO:0000256" key="10">
    <source>
        <dbReference type="ARBA" id="ARBA00023239"/>
    </source>
</evidence>
<comment type="similarity">
    <text evidence="11 12">Belongs to the DHBP synthase family.</text>
</comment>
<reference evidence="14" key="1">
    <citation type="journal article" date="2016" name="Genome Announc.">
        <title>Genome sequences of three species of Hanseniaspora isolated from spontaneous wine fermentations.</title>
        <authorList>
            <person name="Sternes P.R."/>
            <person name="Lee D."/>
            <person name="Kutyna D.R."/>
            <person name="Borneman A.R."/>
        </authorList>
    </citation>
    <scope>NUCLEOTIDE SEQUENCE [LARGE SCALE GENOMIC DNA]</scope>
    <source>
        <strain evidence="14">AWRI3578</strain>
    </source>
</reference>
<evidence type="ECO:0000256" key="9">
    <source>
        <dbReference type="ARBA" id="ARBA00023211"/>
    </source>
</evidence>
<keyword evidence="14" id="KW-1185">Reference proteome</keyword>
<dbReference type="InterPro" id="IPR000422">
    <property type="entry name" value="DHBP_synthase_RibB"/>
</dbReference>
<organism evidence="13 14">
    <name type="scientific">Hanseniaspora opuntiae</name>
    <dbReference type="NCBI Taxonomy" id="211096"/>
    <lineage>
        <taxon>Eukaryota</taxon>
        <taxon>Fungi</taxon>
        <taxon>Dikarya</taxon>
        <taxon>Ascomycota</taxon>
        <taxon>Saccharomycotina</taxon>
        <taxon>Saccharomycetes</taxon>
        <taxon>Saccharomycodales</taxon>
        <taxon>Saccharomycodaceae</taxon>
        <taxon>Hanseniaspora</taxon>
    </lineage>
</organism>
<dbReference type="EMBL" id="LPNL01000004">
    <property type="protein sequence ID" value="OEJ87865.1"/>
    <property type="molecule type" value="Genomic_DNA"/>
</dbReference>
<evidence type="ECO:0000313" key="13">
    <source>
        <dbReference type="EMBL" id="OEJ87865.1"/>
    </source>
</evidence>
<dbReference type="UniPathway" id="UPA00275">
    <property type="reaction ID" value="UER00399"/>
</dbReference>
<dbReference type="PANTHER" id="PTHR21327">
    <property type="entry name" value="GTP CYCLOHYDROLASE II-RELATED"/>
    <property type="match status" value="1"/>
</dbReference>
<sequence>MSTFSDIKTAIEDFKQNKFLIVMDDENRENEGDLIIAAENLTSLQMAFIVRYSSGYICAPLTNKRADELDLPLLTDFEYKGSGDSKATPYTISVDFKEGSTTGISASDRTLTVKKLADDVNVTQPEEFIKPGHIVPLRANDKGVLARRGHTEAAVDLCRLAGLKEVGVIGELVKEDDGEMMRLKECQDFATKHDIKIITVEALAKYIEENGYTS</sequence>
<comment type="function">
    <text evidence="12">Catalyzes the conversion of D-ribulose 5-phosphate to formate and 3,4-dihydroxy-2-butanone 4-phosphate.</text>
</comment>
<proteinExistence type="inferred from homology"/>
<dbReference type="EC" id="4.1.99.12" evidence="3 12"/>
<dbReference type="GO" id="GO:0005758">
    <property type="term" value="C:mitochondrial intermembrane space"/>
    <property type="evidence" value="ECO:0007669"/>
    <property type="project" value="TreeGrafter"/>
</dbReference>
<keyword evidence="9 12" id="KW-0464">Manganese</keyword>
<dbReference type="FunFam" id="3.90.870.10:FF:000002">
    <property type="entry name" value="3,4-dihydroxy-2-butanone 4-phosphate synthase"/>
    <property type="match status" value="1"/>
</dbReference>
<evidence type="ECO:0000256" key="5">
    <source>
        <dbReference type="ARBA" id="ARBA00022619"/>
    </source>
</evidence>
<dbReference type="Proteomes" id="UP000095605">
    <property type="component" value="Unassembled WGS sequence"/>
</dbReference>
<dbReference type="PANTHER" id="PTHR21327:SF18">
    <property type="entry name" value="3,4-DIHYDROXY-2-BUTANONE 4-PHOSPHATE SYNTHASE"/>
    <property type="match status" value="1"/>
</dbReference>
<dbReference type="GO" id="GO:0005829">
    <property type="term" value="C:cytosol"/>
    <property type="evidence" value="ECO:0007669"/>
    <property type="project" value="TreeGrafter"/>
</dbReference>
<evidence type="ECO:0000256" key="3">
    <source>
        <dbReference type="ARBA" id="ARBA00012153"/>
    </source>
</evidence>
<dbReference type="SUPFAM" id="SSF55821">
    <property type="entry name" value="YrdC/RibB"/>
    <property type="match status" value="1"/>
</dbReference>
<evidence type="ECO:0000256" key="7">
    <source>
        <dbReference type="ARBA" id="ARBA00022842"/>
    </source>
</evidence>
<name>A0A1E5RLU1_9ASCO</name>
<keyword evidence="7 12" id="KW-0460">Magnesium</keyword>
<evidence type="ECO:0000256" key="8">
    <source>
        <dbReference type="ARBA" id="ARBA00023206"/>
    </source>
</evidence>
<comment type="pathway">
    <text evidence="1 12">Cofactor biosynthesis; riboflavin biosynthesis; 2-hydroxy-3-oxobutyl phosphate from D-ribulose 5-phosphate: step 1/1.</text>
</comment>
<protein>
    <recommendedName>
        <fullName evidence="4 12">3,4-dihydroxy-2-butanone 4-phosphate synthase</fullName>
        <shortName evidence="12">DHBP synthase</shortName>
        <ecNumber evidence="3 12">4.1.99.12</ecNumber>
    </recommendedName>
</protein>
<gene>
    <name evidence="13" type="ORF">AWRI3578_g1550</name>
</gene>
<dbReference type="GO" id="GO:0008686">
    <property type="term" value="F:3,4-dihydroxy-2-butanone-4-phosphate synthase activity"/>
    <property type="evidence" value="ECO:0007669"/>
    <property type="project" value="UniProtKB-EC"/>
</dbReference>
<dbReference type="NCBIfam" id="TIGR00506">
    <property type="entry name" value="ribB"/>
    <property type="match status" value="1"/>
</dbReference>
<evidence type="ECO:0000256" key="2">
    <source>
        <dbReference type="ARBA" id="ARBA00011738"/>
    </source>
</evidence>
<evidence type="ECO:0000256" key="4">
    <source>
        <dbReference type="ARBA" id="ARBA00018836"/>
    </source>
</evidence>
<dbReference type="InterPro" id="IPR017945">
    <property type="entry name" value="DHBP_synth_RibB-like_a/b_dom"/>
</dbReference>
<accession>A0A1E5RLU1</accession>
<keyword evidence="5 12" id="KW-0686">Riboflavin biosynthesis</keyword>
<evidence type="ECO:0000256" key="11">
    <source>
        <dbReference type="ARBA" id="ARBA00060730"/>
    </source>
</evidence>
<dbReference type="GO" id="GO:0009231">
    <property type="term" value="P:riboflavin biosynthetic process"/>
    <property type="evidence" value="ECO:0007669"/>
    <property type="project" value="UniProtKB-UniPathway"/>
</dbReference>
<comment type="catalytic activity">
    <reaction evidence="12">
        <text>D-ribulose 5-phosphate = (2S)-2-hydroxy-3-oxobutyl phosphate + formate + H(+)</text>
        <dbReference type="Rhea" id="RHEA:18457"/>
        <dbReference type="ChEBI" id="CHEBI:15378"/>
        <dbReference type="ChEBI" id="CHEBI:15740"/>
        <dbReference type="ChEBI" id="CHEBI:58121"/>
        <dbReference type="ChEBI" id="CHEBI:58830"/>
        <dbReference type="EC" id="4.1.99.12"/>
    </reaction>
</comment>
<evidence type="ECO:0000313" key="14">
    <source>
        <dbReference type="Proteomes" id="UP000095605"/>
    </source>
</evidence>
<evidence type="ECO:0000256" key="12">
    <source>
        <dbReference type="RuleBase" id="RU003843"/>
    </source>
</evidence>
<evidence type="ECO:0000256" key="1">
    <source>
        <dbReference type="ARBA" id="ARBA00004904"/>
    </source>
</evidence>
<keyword evidence="8" id="KW-0318">Glutathionylation</keyword>
<comment type="cofactor">
    <cofactor evidence="12">
        <name>Mg(2+)</name>
        <dbReference type="ChEBI" id="CHEBI:18420"/>
    </cofactor>
    <cofactor evidence="12">
        <name>Mn(2+)</name>
        <dbReference type="ChEBI" id="CHEBI:29035"/>
    </cofactor>
    <text evidence="12">Binds 2 divalent metal cations per subunit. Magnesium or manganese.</text>
</comment>
<dbReference type="Gene3D" id="3.90.870.10">
    <property type="entry name" value="DHBP synthase"/>
    <property type="match status" value="1"/>
</dbReference>
<keyword evidence="10 12" id="KW-0456">Lyase</keyword>
<keyword evidence="6 12" id="KW-0479">Metal-binding</keyword>
<dbReference type="OrthoDB" id="60371at2759"/>
<dbReference type="Pfam" id="PF00926">
    <property type="entry name" value="DHBP_synthase"/>
    <property type="match status" value="1"/>
</dbReference>
<dbReference type="GO" id="GO:0046872">
    <property type="term" value="F:metal ion binding"/>
    <property type="evidence" value="ECO:0007669"/>
    <property type="project" value="UniProtKB-KW"/>
</dbReference>
<dbReference type="AlphaFoldDB" id="A0A1E5RLU1"/>
<comment type="caution">
    <text evidence="13">The sequence shown here is derived from an EMBL/GenBank/DDBJ whole genome shotgun (WGS) entry which is preliminary data.</text>
</comment>